<dbReference type="InterPro" id="IPR015797">
    <property type="entry name" value="NUDIX_hydrolase-like_dom_sf"/>
</dbReference>
<comment type="cofactor">
    <cofactor evidence="1">
        <name>Mg(2+)</name>
        <dbReference type="ChEBI" id="CHEBI:18420"/>
    </cofactor>
</comment>
<dbReference type="PANTHER" id="PTHR43736">
    <property type="entry name" value="ADP-RIBOSE PYROPHOSPHATASE"/>
    <property type="match status" value="1"/>
</dbReference>
<reference evidence="5 6" key="1">
    <citation type="submission" date="2018-12" db="EMBL/GenBank/DDBJ databases">
        <authorList>
            <consortium name="Pathogen Informatics"/>
        </authorList>
    </citation>
    <scope>NUCLEOTIDE SEQUENCE [LARGE SCALE GENOMIC DNA]</scope>
    <source>
        <strain evidence="5 6">NCTC11214</strain>
    </source>
</reference>
<sequence>MIPRLGEKHFTASAIILDEDHRVLMHFHHKLQCWLYPGGHVEPNEEPQEALQREVKEEVGIETRIIDCARHSAIALVNDQQDVVELPSPLTILCERIGDKNGGYHWHIDLIYLCRSPAACVAAHSGFKWFTMAEVEKLACPRELPSLIGRAIDLCRHVTPR</sequence>
<evidence type="ECO:0000256" key="3">
    <source>
        <dbReference type="RuleBase" id="RU003476"/>
    </source>
</evidence>
<dbReference type="KEGG" id="sof:NCTC11214_04372"/>
<dbReference type="CDD" id="cd03674">
    <property type="entry name" value="NUDIX_Hydrolase"/>
    <property type="match status" value="1"/>
</dbReference>
<dbReference type="InterPro" id="IPR020084">
    <property type="entry name" value="NUDIX_hydrolase_CS"/>
</dbReference>
<evidence type="ECO:0000313" key="5">
    <source>
        <dbReference type="EMBL" id="VDZ63229.1"/>
    </source>
</evidence>
<dbReference type="GO" id="GO:0016787">
    <property type="term" value="F:hydrolase activity"/>
    <property type="evidence" value="ECO:0007669"/>
    <property type="project" value="UniProtKB-KW"/>
</dbReference>
<dbReference type="PROSITE" id="PS00893">
    <property type="entry name" value="NUDIX_BOX"/>
    <property type="match status" value="1"/>
</dbReference>
<dbReference type="InterPro" id="IPR000086">
    <property type="entry name" value="NUDIX_hydrolase_dom"/>
</dbReference>
<dbReference type="Pfam" id="PF00293">
    <property type="entry name" value="NUDIX"/>
    <property type="match status" value="1"/>
</dbReference>
<evidence type="ECO:0000259" key="4">
    <source>
        <dbReference type="PROSITE" id="PS51462"/>
    </source>
</evidence>
<dbReference type="EMBL" id="LR134117">
    <property type="protein sequence ID" value="VDZ63229.1"/>
    <property type="molecule type" value="Genomic_DNA"/>
</dbReference>
<evidence type="ECO:0000256" key="1">
    <source>
        <dbReference type="ARBA" id="ARBA00001946"/>
    </source>
</evidence>
<comment type="similarity">
    <text evidence="3">Belongs to the Nudix hydrolase family.</text>
</comment>
<organism evidence="5 6">
    <name type="scientific">Serratia odorifera</name>
    <dbReference type="NCBI Taxonomy" id="618"/>
    <lineage>
        <taxon>Bacteria</taxon>
        <taxon>Pseudomonadati</taxon>
        <taxon>Pseudomonadota</taxon>
        <taxon>Gammaproteobacteria</taxon>
        <taxon>Enterobacterales</taxon>
        <taxon>Yersiniaceae</taxon>
        <taxon>Serratia</taxon>
    </lineage>
</organism>
<dbReference type="PRINTS" id="PR00502">
    <property type="entry name" value="NUDIXFAMILY"/>
</dbReference>
<evidence type="ECO:0000256" key="2">
    <source>
        <dbReference type="ARBA" id="ARBA00022801"/>
    </source>
</evidence>
<dbReference type="SUPFAM" id="SSF55811">
    <property type="entry name" value="Nudix"/>
    <property type="match status" value="1"/>
</dbReference>
<feature type="domain" description="Nudix hydrolase" evidence="4">
    <location>
        <begin position="7"/>
        <end position="152"/>
    </location>
</feature>
<dbReference type="AlphaFoldDB" id="A0A3S4DPC0"/>
<dbReference type="PANTHER" id="PTHR43736:SF1">
    <property type="entry name" value="DIHYDRONEOPTERIN TRIPHOSPHATE DIPHOSPHATASE"/>
    <property type="match status" value="1"/>
</dbReference>
<accession>A0A3S4DPC0</accession>
<dbReference type="InterPro" id="IPR020476">
    <property type="entry name" value="Nudix_hydrolase"/>
</dbReference>
<protein>
    <submittedName>
        <fullName evidence="5">Mutator mutT protein</fullName>
    </submittedName>
</protein>
<name>A0A3S4DPC0_SEROD</name>
<evidence type="ECO:0000313" key="6">
    <source>
        <dbReference type="Proteomes" id="UP000281391"/>
    </source>
</evidence>
<dbReference type="Gene3D" id="3.90.79.10">
    <property type="entry name" value="Nucleoside Triphosphate Pyrophosphohydrolase"/>
    <property type="match status" value="1"/>
</dbReference>
<dbReference type="PROSITE" id="PS51462">
    <property type="entry name" value="NUDIX"/>
    <property type="match status" value="1"/>
</dbReference>
<gene>
    <name evidence="5" type="ORF">NCTC11214_04372</name>
</gene>
<dbReference type="Proteomes" id="UP000281391">
    <property type="component" value="Chromosome"/>
</dbReference>
<keyword evidence="2 3" id="KW-0378">Hydrolase</keyword>
<dbReference type="RefSeq" id="WP_004962865.1">
    <property type="nucleotide sequence ID" value="NZ_JBGMUT010000001.1"/>
</dbReference>
<proteinExistence type="inferred from homology"/>